<dbReference type="EMBL" id="UINC01000980">
    <property type="protein sequence ID" value="SUZ66293.1"/>
    <property type="molecule type" value="Genomic_DNA"/>
</dbReference>
<sequence length="113" mass="12455">MKKNEFNYSLQNINLFAFDVDGVFTDGRIYISDSGVESKDFHTHDGYGIRKLIETGVEVAIISGRNSAAVEQRMLDLGIDNIKLGCNNKVSAFEEIITKLGIKVSECGYAGDD</sequence>
<evidence type="ECO:0008006" key="2">
    <source>
        <dbReference type="Google" id="ProtNLM"/>
    </source>
</evidence>
<dbReference type="InterPro" id="IPR050793">
    <property type="entry name" value="CMP-NeuNAc_synthase"/>
</dbReference>
<feature type="non-terminal residue" evidence="1">
    <location>
        <position position="113"/>
    </location>
</feature>
<dbReference type="PANTHER" id="PTHR21485:SF3">
    <property type="entry name" value="N-ACYLNEURAMINATE CYTIDYLYLTRANSFERASE"/>
    <property type="match status" value="1"/>
</dbReference>
<dbReference type="InterPro" id="IPR023214">
    <property type="entry name" value="HAD_sf"/>
</dbReference>
<evidence type="ECO:0000313" key="1">
    <source>
        <dbReference type="EMBL" id="SUZ66293.1"/>
    </source>
</evidence>
<protein>
    <recommendedName>
        <fullName evidence="2">3-deoxy-D-manno-octulosonate 8-phosphate phosphatase</fullName>
    </recommendedName>
</protein>
<name>A0A381PLG9_9ZZZZ</name>
<reference evidence="1" key="1">
    <citation type="submission" date="2018-05" db="EMBL/GenBank/DDBJ databases">
        <authorList>
            <person name="Lanie J.A."/>
            <person name="Ng W.-L."/>
            <person name="Kazmierczak K.M."/>
            <person name="Andrzejewski T.M."/>
            <person name="Davidsen T.M."/>
            <person name="Wayne K.J."/>
            <person name="Tettelin H."/>
            <person name="Glass J.I."/>
            <person name="Rusch D."/>
            <person name="Podicherti R."/>
            <person name="Tsui H.-C.T."/>
            <person name="Winkler M.E."/>
        </authorList>
    </citation>
    <scope>NUCLEOTIDE SEQUENCE</scope>
</reference>
<accession>A0A381PLG9</accession>
<gene>
    <name evidence="1" type="ORF">METZ01_LOCUS19147</name>
</gene>
<proteinExistence type="predicted"/>
<dbReference type="AlphaFoldDB" id="A0A381PLG9"/>
<dbReference type="InterPro" id="IPR036412">
    <property type="entry name" value="HAD-like_sf"/>
</dbReference>
<dbReference type="GO" id="GO:0008781">
    <property type="term" value="F:N-acylneuraminate cytidylyltransferase activity"/>
    <property type="evidence" value="ECO:0007669"/>
    <property type="project" value="TreeGrafter"/>
</dbReference>
<dbReference type="SUPFAM" id="SSF56784">
    <property type="entry name" value="HAD-like"/>
    <property type="match status" value="1"/>
</dbReference>
<dbReference type="Gene3D" id="3.40.50.1000">
    <property type="entry name" value="HAD superfamily/HAD-like"/>
    <property type="match status" value="1"/>
</dbReference>
<organism evidence="1">
    <name type="scientific">marine metagenome</name>
    <dbReference type="NCBI Taxonomy" id="408172"/>
    <lineage>
        <taxon>unclassified sequences</taxon>
        <taxon>metagenomes</taxon>
        <taxon>ecological metagenomes</taxon>
    </lineage>
</organism>
<dbReference type="PANTHER" id="PTHR21485">
    <property type="entry name" value="HAD SUPERFAMILY MEMBERS CMAS AND KDSC"/>
    <property type="match status" value="1"/>
</dbReference>